<dbReference type="EMBL" id="GBXM01016840">
    <property type="protein sequence ID" value="JAH91737.1"/>
    <property type="molecule type" value="Transcribed_RNA"/>
</dbReference>
<sequence length="52" mass="5933">MTNWTICGPVTCTINFNFGQTYPAKITIIAEYLLKVRNQTNTIDHRDNQIGC</sequence>
<protein>
    <submittedName>
        <fullName evidence="1">Uncharacterized protein</fullName>
    </submittedName>
</protein>
<accession>A0A0E9WN20</accession>
<dbReference type="AlphaFoldDB" id="A0A0E9WN20"/>
<proteinExistence type="predicted"/>
<evidence type="ECO:0000313" key="1">
    <source>
        <dbReference type="EMBL" id="JAH91737.1"/>
    </source>
</evidence>
<reference evidence="1" key="2">
    <citation type="journal article" date="2015" name="Fish Shellfish Immunol.">
        <title>Early steps in the European eel (Anguilla anguilla)-Vibrio vulnificus interaction in the gills: Role of the RtxA13 toxin.</title>
        <authorList>
            <person name="Callol A."/>
            <person name="Pajuelo D."/>
            <person name="Ebbesson L."/>
            <person name="Teles M."/>
            <person name="MacKenzie S."/>
            <person name="Amaro C."/>
        </authorList>
    </citation>
    <scope>NUCLEOTIDE SEQUENCE</scope>
</reference>
<reference evidence="1" key="1">
    <citation type="submission" date="2014-11" db="EMBL/GenBank/DDBJ databases">
        <authorList>
            <person name="Amaro Gonzalez C."/>
        </authorList>
    </citation>
    <scope>NUCLEOTIDE SEQUENCE</scope>
</reference>
<organism evidence="1">
    <name type="scientific">Anguilla anguilla</name>
    <name type="common">European freshwater eel</name>
    <name type="synonym">Muraena anguilla</name>
    <dbReference type="NCBI Taxonomy" id="7936"/>
    <lineage>
        <taxon>Eukaryota</taxon>
        <taxon>Metazoa</taxon>
        <taxon>Chordata</taxon>
        <taxon>Craniata</taxon>
        <taxon>Vertebrata</taxon>
        <taxon>Euteleostomi</taxon>
        <taxon>Actinopterygii</taxon>
        <taxon>Neopterygii</taxon>
        <taxon>Teleostei</taxon>
        <taxon>Anguilliformes</taxon>
        <taxon>Anguillidae</taxon>
        <taxon>Anguilla</taxon>
    </lineage>
</organism>
<name>A0A0E9WN20_ANGAN</name>